<comment type="caution">
    <text evidence="2">The sequence shown here is derived from an EMBL/GenBank/DDBJ whole genome shotgun (WGS) entry which is preliminary data.</text>
</comment>
<dbReference type="InterPro" id="IPR010730">
    <property type="entry name" value="HET"/>
</dbReference>
<dbReference type="OrthoDB" id="3486565at2759"/>
<evidence type="ECO:0000313" key="3">
    <source>
        <dbReference type="Proteomes" id="UP000481861"/>
    </source>
</evidence>
<dbReference type="Proteomes" id="UP000481861">
    <property type="component" value="Unassembled WGS sequence"/>
</dbReference>
<feature type="domain" description="Heterokaryon incompatibility" evidence="1">
    <location>
        <begin position="162"/>
        <end position="316"/>
    </location>
</feature>
<name>A0A7C8HYU0_9PLEO</name>
<accession>A0A7C8HYU0</accession>
<dbReference type="AlphaFoldDB" id="A0A7C8HYU0"/>
<protein>
    <submittedName>
        <fullName evidence="2">Heterokaryon incompatibility protein-domain-containing protein</fullName>
    </submittedName>
</protein>
<dbReference type="Pfam" id="PF06985">
    <property type="entry name" value="HET"/>
    <property type="match status" value="1"/>
</dbReference>
<dbReference type="EMBL" id="JAADJZ010000033">
    <property type="protein sequence ID" value="KAF2865434.1"/>
    <property type="molecule type" value="Genomic_DNA"/>
</dbReference>
<sequence>MILQAVVAASYLGKEAERVQISDEARRDELEKIHKYDFAECVQKIGAFHGPGLQANIESLTKNGTWLPELSIDIFTLPETVIPGLPDIGHSRHISSNYSADSAIHLAREWLEDCLANHGRCGSGLRPGSLRSALPSRIIDVTPLDQTGSVRVQEMAGQHALYLCLSHCWGTPSRPLMSTTANIRDRLSRIEWSELPKTFQDAIGFVRLLGQQYLWIDSLCIIQDDYDDWAEQSAQMAQIYENSYLTLAAAKARNSESGLYSSEELFQSTPFPVLDEHGATHTAYFRKHVPHFFNTSDTKYRDCMFPLLSRAWVLQERLLPPRVLWFGPAELTWEYCEKFLCECSPQVERAFQLSRKAFYARSLHDPQGTSRADVWRYIVSSYSELDITNPKDRLLALQGIAHQLFHKNAPLKVISGLWEGDMFMDMLWRISSRTERIDQKHTPSWS</sequence>
<proteinExistence type="predicted"/>
<evidence type="ECO:0000313" key="2">
    <source>
        <dbReference type="EMBL" id="KAF2865434.1"/>
    </source>
</evidence>
<gene>
    <name evidence="2" type="ORF">BDV95DRAFT_599670</name>
</gene>
<reference evidence="2 3" key="1">
    <citation type="submission" date="2020-01" db="EMBL/GenBank/DDBJ databases">
        <authorList>
            <consortium name="DOE Joint Genome Institute"/>
            <person name="Haridas S."/>
            <person name="Albert R."/>
            <person name="Binder M."/>
            <person name="Bloem J."/>
            <person name="Labutti K."/>
            <person name="Salamov A."/>
            <person name="Andreopoulos B."/>
            <person name="Baker S.E."/>
            <person name="Barry K."/>
            <person name="Bills G."/>
            <person name="Bluhm B.H."/>
            <person name="Cannon C."/>
            <person name="Castanera R."/>
            <person name="Culley D.E."/>
            <person name="Daum C."/>
            <person name="Ezra D."/>
            <person name="Gonzalez J.B."/>
            <person name="Henrissat B."/>
            <person name="Kuo A."/>
            <person name="Liang C."/>
            <person name="Lipzen A."/>
            <person name="Lutzoni F."/>
            <person name="Magnuson J."/>
            <person name="Mondo S."/>
            <person name="Nolan M."/>
            <person name="Ohm R."/>
            <person name="Pangilinan J."/>
            <person name="Park H.-J.H."/>
            <person name="Ramirez L."/>
            <person name="Alfaro M."/>
            <person name="Sun H."/>
            <person name="Tritt A."/>
            <person name="Yoshinaga Y."/>
            <person name="Zwiers L.-H.L."/>
            <person name="Turgeon B.G."/>
            <person name="Goodwin S.B."/>
            <person name="Spatafora J.W."/>
            <person name="Crous P.W."/>
            <person name="Grigoriev I.V."/>
        </authorList>
    </citation>
    <scope>NUCLEOTIDE SEQUENCE [LARGE SCALE GENOMIC DNA]</scope>
    <source>
        <strain evidence="2 3">CBS 611.86</strain>
    </source>
</reference>
<dbReference type="PANTHER" id="PTHR33112:SF9">
    <property type="entry name" value="HETEROKARYON INCOMPATIBILITY DOMAIN-CONTAINING PROTEIN"/>
    <property type="match status" value="1"/>
</dbReference>
<keyword evidence="3" id="KW-1185">Reference proteome</keyword>
<dbReference type="PANTHER" id="PTHR33112">
    <property type="entry name" value="DOMAIN PROTEIN, PUTATIVE-RELATED"/>
    <property type="match status" value="1"/>
</dbReference>
<evidence type="ECO:0000259" key="1">
    <source>
        <dbReference type="Pfam" id="PF06985"/>
    </source>
</evidence>
<organism evidence="2 3">
    <name type="scientific">Massariosphaeria phaeospora</name>
    <dbReference type="NCBI Taxonomy" id="100035"/>
    <lineage>
        <taxon>Eukaryota</taxon>
        <taxon>Fungi</taxon>
        <taxon>Dikarya</taxon>
        <taxon>Ascomycota</taxon>
        <taxon>Pezizomycotina</taxon>
        <taxon>Dothideomycetes</taxon>
        <taxon>Pleosporomycetidae</taxon>
        <taxon>Pleosporales</taxon>
        <taxon>Pleosporales incertae sedis</taxon>
        <taxon>Massariosphaeria</taxon>
    </lineage>
</organism>